<name>A0AAD9K5Y2_9ANNE</name>
<feature type="repeat" description="ANK" evidence="3">
    <location>
        <begin position="55"/>
        <end position="87"/>
    </location>
</feature>
<feature type="repeat" description="ANK" evidence="3">
    <location>
        <begin position="88"/>
        <end position="120"/>
    </location>
</feature>
<comment type="caution">
    <text evidence="5">The sequence shown here is derived from an EMBL/GenBank/DDBJ whole genome shotgun (WGS) entry which is preliminary data.</text>
</comment>
<evidence type="ECO:0000313" key="6">
    <source>
        <dbReference type="Proteomes" id="UP001208570"/>
    </source>
</evidence>
<dbReference type="SUPFAM" id="SSF48403">
    <property type="entry name" value="Ankyrin repeat"/>
    <property type="match status" value="1"/>
</dbReference>
<evidence type="ECO:0000256" key="3">
    <source>
        <dbReference type="PROSITE-ProRule" id="PRU00023"/>
    </source>
</evidence>
<dbReference type="PROSITE" id="PS50297">
    <property type="entry name" value="ANK_REP_REGION"/>
    <property type="match status" value="2"/>
</dbReference>
<accession>A0AAD9K5Y2</accession>
<dbReference type="InterPro" id="IPR002110">
    <property type="entry name" value="Ankyrin_rpt"/>
</dbReference>
<keyword evidence="1" id="KW-0677">Repeat</keyword>
<dbReference type="SMART" id="SM00248">
    <property type="entry name" value="ANK"/>
    <property type="match status" value="3"/>
</dbReference>
<gene>
    <name evidence="5" type="ORF">LSH36_49g07002</name>
</gene>
<proteinExistence type="predicted"/>
<protein>
    <submittedName>
        <fullName evidence="5">Uncharacterized protein</fullName>
    </submittedName>
</protein>
<reference evidence="5" key="1">
    <citation type="journal article" date="2023" name="Mol. Biol. Evol.">
        <title>Third-Generation Sequencing Reveals the Adaptive Role of the Epigenome in Three Deep-Sea Polychaetes.</title>
        <authorList>
            <person name="Perez M."/>
            <person name="Aroh O."/>
            <person name="Sun Y."/>
            <person name="Lan Y."/>
            <person name="Juniper S.K."/>
            <person name="Young C.R."/>
            <person name="Angers B."/>
            <person name="Qian P.Y."/>
        </authorList>
    </citation>
    <scope>NUCLEOTIDE SEQUENCE</scope>
    <source>
        <strain evidence="5">P08H-3</strain>
    </source>
</reference>
<feature type="region of interest" description="Disordered" evidence="4">
    <location>
        <begin position="169"/>
        <end position="193"/>
    </location>
</feature>
<organism evidence="5 6">
    <name type="scientific">Paralvinella palmiformis</name>
    <dbReference type="NCBI Taxonomy" id="53620"/>
    <lineage>
        <taxon>Eukaryota</taxon>
        <taxon>Metazoa</taxon>
        <taxon>Spiralia</taxon>
        <taxon>Lophotrochozoa</taxon>
        <taxon>Annelida</taxon>
        <taxon>Polychaeta</taxon>
        <taxon>Sedentaria</taxon>
        <taxon>Canalipalpata</taxon>
        <taxon>Terebellida</taxon>
        <taxon>Terebelliformia</taxon>
        <taxon>Alvinellidae</taxon>
        <taxon>Paralvinella</taxon>
    </lineage>
</organism>
<evidence type="ECO:0000256" key="1">
    <source>
        <dbReference type="ARBA" id="ARBA00022737"/>
    </source>
</evidence>
<dbReference type="InterPro" id="IPR036770">
    <property type="entry name" value="Ankyrin_rpt-contain_sf"/>
</dbReference>
<evidence type="ECO:0000313" key="5">
    <source>
        <dbReference type="EMBL" id="KAK2165514.1"/>
    </source>
</evidence>
<dbReference type="PANTHER" id="PTHR24171">
    <property type="entry name" value="ANKYRIN REPEAT DOMAIN-CONTAINING PROTEIN 39-RELATED"/>
    <property type="match status" value="1"/>
</dbReference>
<keyword evidence="6" id="KW-1185">Reference proteome</keyword>
<dbReference type="Proteomes" id="UP001208570">
    <property type="component" value="Unassembled WGS sequence"/>
</dbReference>
<dbReference type="Gene3D" id="1.25.40.20">
    <property type="entry name" value="Ankyrin repeat-containing domain"/>
    <property type="match status" value="1"/>
</dbReference>
<sequence length="193" mass="21268">MVLFRRGELARCRSVNILPMNQCLLKAAEDGDLSTVRKLLKKLPLVNVNIADDVTHLSALSKACHGGHFEIARLLLIAGADINATDGNKLTPLHLATKGRHSELVKLLILNGAKLDSKNTSNLRPIDLATYRTETWNILHNAKRGDMPELEKWSEVPIIPDFALLATGKKKRKGTGKKKGKKGGKKKKGKKKK</sequence>
<dbReference type="AlphaFoldDB" id="A0AAD9K5Y2"/>
<evidence type="ECO:0000256" key="2">
    <source>
        <dbReference type="ARBA" id="ARBA00023043"/>
    </source>
</evidence>
<dbReference type="Pfam" id="PF12796">
    <property type="entry name" value="Ank_2"/>
    <property type="match status" value="1"/>
</dbReference>
<dbReference type="EMBL" id="JAODUP010000049">
    <property type="protein sequence ID" value="KAK2165514.1"/>
    <property type="molecule type" value="Genomic_DNA"/>
</dbReference>
<evidence type="ECO:0000256" key="4">
    <source>
        <dbReference type="SAM" id="MobiDB-lite"/>
    </source>
</evidence>
<dbReference type="PROSITE" id="PS50088">
    <property type="entry name" value="ANK_REPEAT"/>
    <property type="match status" value="2"/>
</dbReference>
<keyword evidence="2 3" id="KW-0040">ANK repeat</keyword>